<name>A0ABQ9G034_9NEOP</name>
<evidence type="ECO:0000313" key="3">
    <source>
        <dbReference type="EMBL" id="KAJ8865853.1"/>
    </source>
</evidence>
<keyword evidence="2" id="KW-1133">Transmembrane helix</keyword>
<keyword evidence="4" id="KW-1185">Reference proteome</keyword>
<keyword evidence="2" id="KW-0472">Membrane</keyword>
<sequence>MKPQILHVSNEQACDVSVGRPSRPRTQKETLKCTPPAVKRAWKRVYRPTNAGRSVLLRKVVSYSAPTETAPRRVSFRPPLPEQTRDRDSHESACATRRRRRARTQLTSLSAGPPCHQTVEWPRTQTIQAGGSGTAMTAAQPRRTPLPGCRCLNRRRNFWLGYSPHNQGEPGSIPGGIAPGFSHAGIVPDNTTGRRGFLGVLLLPPPQHSGAAPCSPRITPISSQDLTGMIAEGILGEDDTWSDLHVYQLMRRDRCNRFYNSSWSFEEVSGVSDHIPTPLDAQRCKNYLRGLSWRGGVVGPHPRQRTLTFTGTPAFPSISRGTTPERRGRVEGKLRSWSRRGKISLDEKHGLCYTRSTAIGCCLLEEAFSWSTGPLRIRQHRHGSYMIRVQTVNTCLKVIQPIKTVRDEPAGLGDDHLGAEVVELVPQVLGLEVTVDEQQLGAVAAHLDAARRRRRARGVPLPIAAVARLRARLRAGRLASRRPSLGLPLAVRALLHVHLHILPFIGFLLLGQVLLLFVAAPTTAPFCKRHTDTNFNLIISPLSASSLSYHHVHTLTFASHHKTSLSTSTSSFHSHSAIAI</sequence>
<keyword evidence="2" id="KW-0812">Transmembrane</keyword>
<feature type="transmembrane region" description="Helical" evidence="2">
    <location>
        <begin position="501"/>
        <end position="520"/>
    </location>
</feature>
<evidence type="ECO:0000256" key="2">
    <source>
        <dbReference type="SAM" id="Phobius"/>
    </source>
</evidence>
<proteinExistence type="predicted"/>
<evidence type="ECO:0000256" key="1">
    <source>
        <dbReference type="SAM" id="MobiDB-lite"/>
    </source>
</evidence>
<feature type="region of interest" description="Disordered" evidence="1">
    <location>
        <begin position="66"/>
        <end position="118"/>
    </location>
</feature>
<protein>
    <submittedName>
        <fullName evidence="3">Uncharacterized protein</fullName>
    </submittedName>
</protein>
<organism evidence="3 4">
    <name type="scientific">Dryococelus australis</name>
    <dbReference type="NCBI Taxonomy" id="614101"/>
    <lineage>
        <taxon>Eukaryota</taxon>
        <taxon>Metazoa</taxon>
        <taxon>Ecdysozoa</taxon>
        <taxon>Arthropoda</taxon>
        <taxon>Hexapoda</taxon>
        <taxon>Insecta</taxon>
        <taxon>Pterygota</taxon>
        <taxon>Neoptera</taxon>
        <taxon>Polyneoptera</taxon>
        <taxon>Phasmatodea</taxon>
        <taxon>Verophasmatodea</taxon>
        <taxon>Anareolatae</taxon>
        <taxon>Phasmatidae</taxon>
        <taxon>Eurycanthinae</taxon>
        <taxon>Dryococelus</taxon>
    </lineage>
</organism>
<evidence type="ECO:0000313" key="4">
    <source>
        <dbReference type="Proteomes" id="UP001159363"/>
    </source>
</evidence>
<accession>A0ABQ9G034</accession>
<reference evidence="3 4" key="1">
    <citation type="submission" date="2023-02" db="EMBL/GenBank/DDBJ databases">
        <title>LHISI_Scaffold_Assembly.</title>
        <authorList>
            <person name="Stuart O.P."/>
            <person name="Cleave R."/>
            <person name="Magrath M.J.L."/>
            <person name="Mikheyev A.S."/>
        </authorList>
    </citation>
    <scope>NUCLEOTIDE SEQUENCE [LARGE SCALE GENOMIC DNA]</scope>
    <source>
        <strain evidence="3">Daus_M_001</strain>
        <tissue evidence="3">Leg muscle</tissue>
    </source>
</reference>
<feature type="region of interest" description="Disordered" evidence="1">
    <location>
        <begin position="309"/>
        <end position="333"/>
    </location>
</feature>
<dbReference type="EMBL" id="JARBHB010000017">
    <property type="protein sequence ID" value="KAJ8865853.1"/>
    <property type="molecule type" value="Genomic_DNA"/>
</dbReference>
<comment type="caution">
    <text evidence="3">The sequence shown here is derived from an EMBL/GenBank/DDBJ whole genome shotgun (WGS) entry which is preliminary data.</text>
</comment>
<dbReference type="Proteomes" id="UP001159363">
    <property type="component" value="Chromosome 16"/>
</dbReference>
<feature type="compositionally biased region" description="Basic and acidic residues" evidence="1">
    <location>
        <begin position="323"/>
        <end position="333"/>
    </location>
</feature>
<gene>
    <name evidence="3" type="ORF">PR048_033376</name>
</gene>